<dbReference type="EMBL" id="JACXIZ010000011">
    <property type="protein sequence ID" value="MBD2844525.1"/>
    <property type="molecule type" value="Genomic_DNA"/>
</dbReference>
<dbReference type="InterPro" id="IPR013520">
    <property type="entry name" value="Ribonucl_H"/>
</dbReference>
<dbReference type="SUPFAM" id="SSF53098">
    <property type="entry name" value="Ribonuclease H-like"/>
    <property type="match status" value="1"/>
</dbReference>
<evidence type="ECO:0000256" key="2">
    <source>
        <dbReference type="ARBA" id="ARBA00022801"/>
    </source>
</evidence>
<keyword evidence="1" id="KW-0540">Nuclease</keyword>
<dbReference type="GO" id="GO:0005829">
    <property type="term" value="C:cytosol"/>
    <property type="evidence" value="ECO:0007669"/>
    <property type="project" value="TreeGrafter"/>
</dbReference>
<dbReference type="FunFam" id="3.30.420.10:FF:000045">
    <property type="entry name" value="3'-5' exonuclease DinG"/>
    <property type="match status" value="1"/>
</dbReference>
<dbReference type="InterPro" id="IPR012337">
    <property type="entry name" value="RNaseH-like_sf"/>
</dbReference>
<name>A0A927BRV3_9BACL</name>
<dbReference type="GO" id="GO:0008408">
    <property type="term" value="F:3'-5' exonuclease activity"/>
    <property type="evidence" value="ECO:0007669"/>
    <property type="project" value="TreeGrafter"/>
</dbReference>
<reference evidence="5" key="1">
    <citation type="submission" date="2020-09" db="EMBL/GenBank/DDBJ databases">
        <title>A novel bacterium of genus Paenibacillus, isolated from South China Sea.</title>
        <authorList>
            <person name="Huang H."/>
            <person name="Mo K."/>
            <person name="Hu Y."/>
        </authorList>
    </citation>
    <scope>NUCLEOTIDE SEQUENCE</scope>
    <source>
        <strain evidence="5">IB182496</strain>
    </source>
</reference>
<dbReference type="Proteomes" id="UP000621560">
    <property type="component" value="Unassembled WGS sequence"/>
</dbReference>
<comment type="caution">
    <text evidence="5">The sequence shown here is derived from an EMBL/GenBank/DDBJ whole genome shotgun (WGS) entry which is preliminary data.</text>
</comment>
<evidence type="ECO:0000256" key="1">
    <source>
        <dbReference type="ARBA" id="ARBA00022722"/>
    </source>
</evidence>
<dbReference type="Gene3D" id="3.30.420.10">
    <property type="entry name" value="Ribonuclease H-like superfamily/Ribonuclease H"/>
    <property type="match status" value="1"/>
</dbReference>
<dbReference type="AlphaFoldDB" id="A0A927BRV3"/>
<evidence type="ECO:0000259" key="4">
    <source>
        <dbReference type="SMART" id="SM00479"/>
    </source>
</evidence>
<keyword evidence="2" id="KW-0378">Hydrolase</keyword>
<evidence type="ECO:0000313" key="5">
    <source>
        <dbReference type="EMBL" id="MBD2844525.1"/>
    </source>
</evidence>
<dbReference type="Pfam" id="PF00929">
    <property type="entry name" value="RNase_T"/>
    <property type="match status" value="1"/>
</dbReference>
<evidence type="ECO:0000313" key="6">
    <source>
        <dbReference type="Proteomes" id="UP000621560"/>
    </source>
</evidence>
<dbReference type="SMART" id="SM00479">
    <property type="entry name" value="EXOIII"/>
    <property type="match status" value="1"/>
</dbReference>
<accession>A0A927BRV3</accession>
<dbReference type="RefSeq" id="WP_190915282.1">
    <property type="nucleotide sequence ID" value="NZ_JACXIZ010000011.1"/>
</dbReference>
<gene>
    <name evidence="5" type="ORF">IDH44_04930</name>
</gene>
<keyword evidence="6" id="KW-1185">Reference proteome</keyword>
<protein>
    <submittedName>
        <fullName evidence="5">3'-5' exonuclease</fullName>
    </submittedName>
</protein>
<dbReference type="PANTHER" id="PTHR30231">
    <property type="entry name" value="DNA POLYMERASE III SUBUNIT EPSILON"/>
    <property type="match status" value="1"/>
</dbReference>
<dbReference type="GO" id="GO:0003676">
    <property type="term" value="F:nucleic acid binding"/>
    <property type="evidence" value="ECO:0007669"/>
    <property type="project" value="InterPro"/>
</dbReference>
<organism evidence="5 6">
    <name type="scientific">Paenibacillus sabuli</name>
    <dbReference type="NCBI Taxonomy" id="2772509"/>
    <lineage>
        <taxon>Bacteria</taxon>
        <taxon>Bacillati</taxon>
        <taxon>Bacillota</taxon>
        <taxon>Bacilli</taxon>
        <taxon>Bacillales</taxon>
        <taxon>Paenibacillaceae</taxon>
        <taxon>Paenibacillus</taxon>
    </lineage>
</organism>
<keyword evidence="3 5" id="KW-0269">Exonuclease</keyword>
<sequence>MQLDDITVLDFETSGLNPQRDRVIELCAIRCHDGEIVGHFSTLIQFKGTLAPKITELTGITSDMLVGGMDEETAFRMLNRMIGSNTIVAHNAAFDLSFLHHTLLRLAGRSFTNDFIDTLTISRLRQPYPHTLKDMCARYGIALDQAHRADYDVLACWELLKRLNEEAPVDDLVNTLGYLAKHGPPKWYPAHAKARSVSLRYA</sequence>
<dbReference type="CDD" id="cd06127">
    <property type="entry name" value="DEDDh"/>
    <property type="match status" value="1"/>
</dbReference>
<feature type="domain" description="Exonuclease" evidence="4">
    <location>
        <begin position="5"/>
        <end position="169"/>
    </location>
</feature>
<proteinExistence type="predicted"/>
<dbReference type="PANTHER" id="PTHR30231:SF4">
    <property type="entry name" value="PROTEIN NEN2"/>
    <property type="match status" value="1"/>
</dbReference>
<evidence type="ECO:0000256" key="3">
    <source>
        <dbReference type="ARBA" id="ARBA00022839"/>
    </source>
</evidence>
<dbReference type="InterPro" id="IPR036397">
    <property type="entry name" value="RNaseH_sf"/>
</dbReference>